<evidence type="ECO:0000256" key="2">
    <source>
        <dbReference type="ARBA" id="ARBA00022771"/>
    </source>
</evidence>
<evidence type="ECO:0000256" key="4">
    <source>
        <dbReference type="PROSITE-ProRule" id="PRU00325"/>
    </source>
</evidence>
<dbReference type="InterPro" id="IPR006564">
    <property type="entry name" value="Znf_PMZ"/>
</dbReference>
<accession>A0ABD1U1N8</accession>
<name>A0ABD1U1N8_9LAMI</name>
<reference evidence="8" key="1">
    <citation type="submission" date="2024-07" db="EMBL/GenBank/DDBJ databases">
        <title>Two chromosome-level genome assemblies of Korean endemic species Abeliophyllum distichum and Forsythia ovata (Oleaceae).</title>
        <authorList>
            <person name="Jang H."/>
        </authorList>
    </citation>
    <scope>NUCLEOTIDE SEQUENCE [LARGE SCALE GENOMIC DNA]</scope>
</reference>
<dbReference type="PANTHER" id="PTHR31973:SF187">
    <property type="entry name" value="MUTATOR TRANSPOSASE MUDRA PROTEIN"/>
    <property type="match status" value="1"/>
</dbReference>
<dbReference type="SMART" id="SM00575">
    <property type="entry name" value="ZnF_PMZ"/>
    <property type="match status" value="1"/>
</dbReference>
<evidence type="ECO:0000313" key="7">
    <source>
        <dbReference type="EMBL" id="KAL2518904.1"/>
    </source>
</evidence>
<dbReference type="Proteomes" id="UP001604336">
    <property type="component" value="Unassembled WGS sequence"/>
</dbReference>
<evidence type="ECO:0000256" key="1">
    <source>
        <dbReference type="ARBA" id="ARBA00022723"/>
    </source>
</evidence>
<keyword evidence="8" id="KW-1185">Reference proteome</keyword>
<dbReference type="PANTHER" id="PTHR31973">
    <property type="entry name" value="POLYPROTEIN, PUTATIVE-RELATED"/>
    <property type="match status" value="1"/>
</dbReference>
<proteinExistence type="predicted"/>
<dbReference type="InterPro" id="IPR007527">
    <property type="entry name" value="Znf_SWIM"/>
</dbReference>
<sequence length="283" mass="32025">MGSGSQVDWSGGSQWYVRSRDGEYVVDMDSRTCTCRKWDLIGIPCGHACAAILDNRDQPINYVHDCYKVTTYLSCYENLVMPLNGKKLWAPVDREIIRPPGWNTVRRGRRQKKRRLQPEELVVQQKGGKSKMKRVGTVTMTCSLCGLSGHNKRYHDKRTASYELFVAEQGDHSIQDCGSQSGKLQPRRATKSASSQTHEPLSGAAAEFQFMPTPGVIPQHMSGPAADFPGNDLQPNFSFENMVDDLQLMENEEQARMKAQRAKNKSILRDSVRFNELRNRKPD</sequence>
<dbReference type="EMBL" id="JBFOLK010000004">
    <property type="protein sequence ID" value="KAL2518904.1"/>
    <property type="molecule type" value="Genomic_DNA"/>
</dbReference>
<evidence type="ECO:0000256" key="5">
    <source>
        <dbReference type="SAM" id="MobiDB-lite"/>
    </source>
</evidence>
<keyword evidence="1" id="KW-0479">Metal-binding</keyword>
<dbReference type="AlphaFoldDB" id="A0ABD1U1N8"/>
<evidence type="ECO:0000313" key="8">
    <source>
        <dbReference type="Proteomes" id="UP001604336"/>
    </source>
</evidence>
<feature type="region of interest" description="Disordered" evidence="5">
    <location>
        <begin position="173"/>
        <end position="201"/>
    </location>
</feature>
<dbReference type="PROSITE" id="PS50966">
    <property type="entry name" value="ZF_SWIM"/>
    <property type="match status" value="1"/>
</dbReference>
<dbReference type="Pfam" id="PF04434">
    <property type="entry name" value="SWIM"/>
    <property type="match status" value="1"/>
</dbReference>
<keyword evidence="3" id="KW-0862">Zinc</keyword>
<evidence type="ECO:0000256" key="3">
    <source>
        <dbReference type="ARBA" id="ARBA00022833"/>
    </source>
</evidence>
<keyword evidence="2 4" id="KW-0863">Zinc-finger</keyword>
<dbReference type="GO" id="GO:0008270">
    <property type="term" value="F:zinc ion binding"/>
    <property type="evidence" value="ECO:0007669"/>
    <property type="project" value="UniProtKB-KW"/>
</dbReference>
<organism evidence="7 8">
    <name type="scientific">Abeliophyllum distichum</name>
    <dbReference type="NCBI Taxonomy" id="126358"/>
    <lineage>
        <taxon>Eukaryota</taxon>
        <taxon>Viridiplantae</taxon>
        <taxon>Streptophyta</taxon>
        <taxon>Embryophyta</taxon>
        <taxon>Tracheophyta</taxon>
        <taxon>Spermatophyta</taxon>
        <taxon>Magnoliopsida</taxon>
        <taxon>eudicotyledons</taxon>
        <taxon>Gunneridae</taxon>
        <taxon>Pentapetalae</taxon>
        <taxon>asterids</taxon>
        <taxon>lamiids</taxon>
        <taxon>Lamiales</taxon>
        <taxon>Oleaceae</taxon>
        <taxon>Forsythieae</taxon>
        <taxon>Abeliophyllum</taxon>
    </lineage>
</organism>
<evidence type="ECO:0000259" key="6">
    <source>
        <dbReference type="PROSITE" id="PS50966"/>
    </source>
</evidence>
<gene>
    <name evidence="7" type="ORF">Adt_15151</name>
</gene>
<comment type="caution">
    <text evidence="7">The sequence shown here is derived from an EMBL/GenBank/DDBJ whole genome shotgun (WGS) entry which is preliminary data.</text>
</comment>
<feature type="domain" description="SWIM-type" evidence="6">
    <location>
        <begin position="24"/>
        <end position="56"/>
    </location>
</feature>
<protein>
    <recommendedName>
        <fullName evidence="6">SWIM-type domain-containing protein</fullName>
    </recommendedName>
</protein>